<evidence type="ECO:0000313" key="3">
    <source>
        <dbReference type="Proteomes" id="UP000250079"/>
    </source>
</evidence>
<protein>
    <submittedName>
        <fullName evidence="2">UDP-3-O-(3-hydroxymyristoyl)glucosamine N-acyltransferase</fullName>
        <ecNumber evidence="2">2.3.1.-</ecNumber>
    </submittedName>
</protein>
<accession>A0A2Z2NS74</accession>
<dbReference type="InterPro" id="IPR011004">
    <property type="entry name" value="Trimer_LpxA-like_sf"/>
</dbReference>
<dbReference type="PANTHER" id="PTHR43300">
    <property type="entry name" value="ACETYLTRANSFERASE"/>
    <property type="match status" value="1"/>
</dbReference>
<name>A0A2Z2NS74_9GAMM</name>
<dbReference type="RefSeq" id="WP_088917012.1">
    <property type="nucleotide sequence ID" value="NZ_CP018632.1"/>
</dbReference>
<reference evidence="2 3" key="1">
    <citation type="submission" date="2016-12" db="EMBL/GenBank/DDBJ databases">
        <authorList>
            <person name="Song W.-J."/>
            <person name="Kurnit D.M."/>
        </authorList>
    </citation>
    <scope>NUCLEOTIDE SEQUENCE [LARGE SCALE GENOMIC DNA]</scope>
    <source>
        <strain evidence="2 3">IMCC3135</strain>
    </source>
</reference>
<dbReference type="EC" id="2.3.1.-" evidence="2"/>
<evidence type="ECO:0000313" key="2">
    <source>
        <dbReference type="EMBL" id="ASJ71590.1"/>
    </source>
</evidence>
<gene>
    <name evidence="2" type="primary">lpxD_1</name>
    <name evidence="2" type="ORF">IMCC3135_07420</name>
</gene>
<dbReference type="OrthoDB" id="9803036at2"/>
<proteinExistence type="inferred from homology"/>
<keyword evidence="2" id="KW-0808">Transferase</keyword>
<dbReference type="AlphaFoldDB" id="A0A2Z2NS74"/>
<dbReference type="InterPro" id="IPR050179">
    <property type="entry name" value="Trans_hexapeptide_repeat"/>
</dbReference>
<dbReference type="SUPFAM" id="SSF51161">
    <property type="entry name" value="Trimeric LpxA-like enzymes"/>
    <property type="match status" value="2"/>
</dbReference>
<organism evidence="2 3">
    <name type="scientific">Granulosicoccus antarcticus IMCC3135</name>
    <dbReference type="NCBI Taxonomy" id="1192854"/>
    <lineage>
        <taxon>Bacteria</taxon>
        <taxon>Pseudomonadati</taxon>
        <taxon>Pseudomonadota</taxon>
        <taxon>Gammaproteobacteria</taxon>
        <taxon>Chromatiales</taxon>
        <taxon>Granulosicoccaceae</taxon>
        <taxon>Granulosicoccus</taxon>
    </lineage>
</organism>
<dbReference type="EMBL" id="CP018632">
    <property type="protein sequence ID" value="ASJ71590.1"/>
    <property type="molecule type" value="Genomic_DNA"/>
</dbReference>
<dbReference type="GO" id="GO:0016746">
    <property type="term" value="F:acyltransferase activity"/>
    <property type="evidence" value="ECO:0007669"/>
    <property type="project" value="UniProtKB-KW"/>
</dbReference>
<keyword evidence="3" id="KW-1185">Reference proteome</keyword>
<comment type="similarity">
    <text evidence="1">Belongs to the transferase hexapeptide repeat family.</text>
</comment>
<evidence type="ECO:0000256" key="1">
    <source>
        <dbReference type="ARBA" id="ARBA00007274"/>
    </source>
</evidence>
<dbReference type="KEGG" id="gai:IMCC3135_07420"/>
<dbReference type="Proteomes" id="UP000250079">
    <property type="component" value="Chromosome"/>
</dbReference>
<dbReference type="InterPro" id="IPR001451">
    <property type="entry name" value="Hexapep"/>
</dbReference>
<dbReference type="Pfam" id="PF00132">
    <property type="entry name" value="Hexapep"/>
    <property type="match status" value="1"/>
</dbReference>
<sequence length="362" mass="37035">MQGYIEIQTTEDTAQQPTLARRIAQNYRPRKHLAALIVCSPLLLGAQIAAASCAPDETNADFIDTDNDGFDDRLVATDVAILGGALSCDSSVGSGSKLVKSDVANTSNIGSNSSVIQSTLGQFQLGANSHVDRATLGSPETEAALGEGAVVLAGANIFAAFIGSNARIDRNANVAGGRGIDIMRIGNSLSLGAGAKIRIRSLGDRATIGARAEIGQSLTAGNDFSFGNDSRWDEGGSVGDNVTIGRKVTINGGFNGGNGVVIDNNSTLDFVVRLGNNSIVQRAVTIGSYTEIGDNSLIMNAAVINTQASIGNRVLIGRQATVGEGVTIGDGSIVDNGATVPANTDIPAGHLFTNDGAVIPLP</sequence>
<dbReference type="Gene3D" id="2.160.10.10">
    <property type="entry name" value="Hexapeptide repeat proteins"/>
    <property type="match status" value="2"/>
</dbReference>
<keyword evidence="2" id="KW-0012">Acyltransferase</keyword>